<dbReference type="PANTHER" id="PTHR10192">
    <property type="entry name" value="MOLYBDOPTERIN BIOSYNTHESIS PROTEIN"/>
    <property type="match status" value="1"/>
</dbReference>
<evidence type="ECO:0000313" key="8">
    <source>
        <dbReference type="Proteomes" id="UP001515480"/>
    </source>
</evidence>
<reference evidence="7 8" key="1">
    <citation type="journal article" date="2024" name="Science">
        <title>Giant polyketide synthase enzymes in the biosynthesis of giant marine polyether toxins.</title>
        <authorList>
            <person name="Fallon T.R."/>
            <person name="Shende V.V."/>
            <person name="Wierzbicki I.H."/>
            <person name="Pendleton A.L."/>
            <person name="Watervoot N.F."/>
            <person name="Auber R.P."/>
            <person name="Gonzalez D.J."/>
            <person name="Wisecaver J.H."/>
            <person name="Moore B.S."/>
        </authorList>
    </citation>
    <scope>NUCLEOTIDE SEQUENCE [LARGE SCALE GENOMIC DNA]</scope>
    <source>
        <strain evidence="7 8">12B1</strain>
    </source>
</reference>
<dbReference type="Pfam" id="PF03454">
    <property type="entry name" value="MoeA_C"/>
    <property type="match status" value="1"/>
</dbReference>
<dbReference type="GO" id="GO:0005524">
    <property type="term" value="F:ATP binding"/>
    <property type="evidence" value="ECO:0007669"/>
    <property type="project" value="UniProtKB-UniRule"/>
</dbReference>
<dbReference type="GO" id="GO:0061599">
    <property type="term" value="F:molybdopterin molybdotransferase activity"/>
    <property type="evidence" value="ECO:0007669"/>
    <property type="project" value="UniProtKB-UniRule"/>
</dbReference>
<dbReference type="Gene3D" id="3.40.980.10">
    <property type="entry name" value="MoaB/Mog-like domain"/>
    <property type="match status" value="1"/>
</dbReference>
<keyword evidence="5" id="KW-0808">Transferase</keyword>
<dbReference type="Proteomes" id="UP001515480">
    <property type="component" value="Unassembled WGS sequence"/>
</dbReference>
<evidence type="ECO:0000256" key="4">
    <source>
        <dbReference type="ARBA" id="ARBA00023150"/>
    </source>
</evidence>
<dbReference type="SUPFAM" id="SSF63882">
    <property type="entry name" value="MoeA N-terminal region -like"/>
    <property type="match status" value="1"/>
</dbReference>
<dbReference type="Gene3D" id="2.170.190.11">
    <property type="entry name" value="Molybdopterin biosynthesis moea protein, domain 3"/>
    <property type="match status" value="1"/>
</dbReference>
<dbReference type="SUPFAM" id="SSF63867">
    <property type="entry name" value="MoeA C-terminal domain-like"/>
    <property type="match status" value="1"/>
</dbReference>
<comment type="similarity">
    <text evidence="5">Belongs to the MoeA family.</text>
</comment>
<name>A0AB34JWC9_PRYPA</name>
<comment type="similarity">
    <text evidence="3">In the C-terminal section; belongs to the MoeA family.</text>
</comment>
<dbReference type="FunFam" id="3.40.980.10:FF:000001">
    <property type="entry name" value="Molybdopterin molybdenumtransferase"/>
    <property type="match status" value="1"/>
</dbReference>
<comment type="catalytic activity">
    <reaction evidence="5">
        <text>molybdopterin + ATP + H(+) = adenylyl-molybdopterin + diphosphate</text>
        <dbReference type="Rhea" id="RHEA:31331"/>
        <dbReference type="ChEBI" id="CHEBI:15378"/>
        <dbReference type="ChEBI" id="CHEBI:30616"/>
        <dbReference type="ChEBI" id="CHEBI:33019"/>
        <dbReference type="ChEBI" id="CHEBI:58698"/>
        <dbReference type="ChEBI" id="CHEBI:62727"/>
    </reaction>
</comment>
<keyword evidence="8" id="KW-1185">Reference proteome</keyword>
<keyword evidence="5" id="KW-0479">Metal-binding</keyword>
<dbReference type="GO" id="GO:0005829">
    <property type="term" value="C:cytosol"/>
    <property type="evidence" value="ECO:0007669"/>
    <property type="project" value="TreeGrafter"/>
</dbReference>
<sequence length="596" mass="61028">MEYSEALDVVLAHSHTLPAVRAAPLAALGAVLAEDVLAPHAHPPFAASIKDGYAVRSDDAAREYSVVGASRAGVERRTPLGRGEAVYITTGAPLPPGADAVVQIEEATAVDDAGRAVGAATSTSARIRLRTPPARGQDVRPVGFDVAEGSAVLRAGGRVGAAEVGLLATLGCREVAVARRPKLAVLSSGDELVDPLDAAAPPLRAAAIFDANRPMLLAAAAGEHADAVDLGVVADDAAALEAALEEALRRGVDVLVCTGGVSMGDRDLIKPLLAARGTVHFGKVRLKPGKPLTFATVPRHAPHAPPLLVFALPGNPVSAHVCFHLVVAPALRKLAAAPSPRPRRLLARLAAEVKLDKERPEFHRARLSSTARGLLAHSTGEQISSRLLSCVGADALVELPAAADRGAPTIPAGALVSVLLIGDLARGDGAWMDLLPAALPPHSPRQQWEGVRAGLVWSAGICGGAASDAVAAARRALSEAAAGGVYVGEEKRLEEEAALAEEALRGLCASCRLVVALGIPVDTVLRAGESGQMCRGVSSLSSLLRQACADRAPATLLGNWGVVQFGSGLVFCMPGIAMAVPAALHAVMPLLPHALP</sequence>
<organism evidence="7 8">
    <name type="scientific">Prymnesium parvum</name>
    <name type="common">Toxic golden alga</name>
    <dbReference type="NCBI Taxonomy" id="97485"/>
    <lineage>
        <taxon>Eukaryota</taxon>
        <taxon>Haptista</taxon>
        <taxon>Haptophyta</taxon>
        <taxon>Prymnesiophyceae</taxon>
        <taxon>Prymnesiales</taxon>
        <taxon>Prymnesiaceae</taxon>
        <taxon>Prymnesium</taxon>
    </lineage>
</organism>
<proteinExistence type="inferred from homology"/>
<dbReference type="AlphaFoldDB" id="A0AB34JWC9"/>
<dbReference type="InterPro" id="IPR005110">
    <property type="entry name" value="MoeA_linker/N"/>
</dbReference>
<dbReference type="CDD" id="cd00887">
    <property type="entry name" value="MoeA"/>
    <property type="match status" value="1"/>
</dbReference>
<dbReference type="NCBIfam" id="NF045515">
    <property type="entry name" value="Glp_gephyrin"/>
    <property type="match status" value="1"/>
</dbReference>
<dbReference type="SMART" id="SM00852">
    <property type="entry name" value="MoCF_biosynth"/>
    <property type="match status" value="1"/>
</dbReference>
<dbReference type="InterPro" id="IPR036688">
    <property type="entry name" value="MoeA_C_domain_IV_sf"/>
</dbReference>
<dbReference type="EMBL" id="JBGBPQ010000004">
    <property type="protein sequence ID" value="KAL1525207.1"/>
    <property type="molecule type" value="Genomic_DNA"/>
</dbReference>
<evidence type="ECO:0000313" key="7">
    <source>
        <dbReference type="EMBL" id="KAL1525207.1"/>
    </source>
</evidence>
<dbReference type="PANTHER" id="PTHR10192:SF5">
    <property type="entry name" value="GEPHYRIN"/>
    <property type="match status" value="1"/>
</dbReference>
<evidence type="ECO:0000259" key="6">
    <source>
        <dbReference type="SMART" id="SM00852"/>
    </source>
</evidence>
<evidence type="ECO:0000256" key="2">
    <source>
        <dbReference type="ARBA" id="ARBA00007589"/>
    </source>
</evidence>
<protein>
    <recommendedName>
        <fullName evidence="6">MoaB/Mog domain-containing protein</fullName>
    </recommendedName>
</protein>
<dbReference type="FunFam" id="2.170.190.11:FF:000001">
    <property type="entry name" value="Molybdopterin molybdenumtransferase"/>
    <property type="match status" value="1"/>
</dbReference>
<dbReference type="Gene3D" id="3.90.105.10">
    <property type="entry name" value="Molybdopterin biosynthesis moea protein, domain 2"/>
    <property type="match status" value="1"/>
</dbReference>
<keyword evidence="5" id="KW-0460">Magnesium</keyword>
<dbReference type="PROSITE" id="PS01079">
    <property type="entry name" value="MOCF_BIOSYNTHESIS_2"/>
    <property type="match status" value="1"/>
</dbReference>
<dbReference type="InterPro" id="IPR005111">
    <property type="entry name" value="MoeA_C_domain_IV"/>
</dbReference>
<dbReference type="InterPro" id="IPR036425">
    <property type="entry name" value="MoaB/Mog-like_dom_sf"/>
</dbReference>
<dbReference type="GO" id="GO:0046872">
    <property type="term" value="F:metal ion binding"/>
    <property type="evidence" value="ECO:0007669"/>
    <property type="project" value="UniProtKB-UniRule"/>
</dbReference>
<dbReference type="SUPFAM" id="SSF53218">
    <property type="entry name" value="Molybdenum cofactor biosynthesis proteins"/>
    <property type="match status" value="1"/>
</dbReference>
<comment type="catalytic activity">
    <reaction evidence="5">
        <text>adenylyl-molybdopterin + molybdate = Mo-molybdopterin + AMP + H(+)</text>
        <dbReference type="Rhea" id="RHEA:35047"/>
        <dbReference type="ChEBI" id="CHEBI:15378"/>
        <dbReference type="ChEBI" id="CHEBI:36264"/>
        <dbReference type="ChEBI" id="CHEBI:62727"/>
        <dbReference type="ChEBI" id="CHEBI:71302"/>
        <dbReference type="ChEBI" id="CHEBI:456215"/>
    </reaction>
</comment>
<evidence type="ECO:0000256" key="1">
    <source>
        <dbReference type="ARBA" id="ARBA00005046"/>
    </source>
</evidence>
<keyword evidence="4 5" id="KW-0501">Molybdenum cofactor biosynthesis</keyword>
<evidence type="ECO:0000256" key="3">
    <source>
        <dbReference type="ARBA" id="ARBA00008339"/>
    </source>
</evidence>
<comment type="pathway">
    <text evidence="1 5">Cofactor biosynthesis; molybdopterin biosynthesis.</text>
</comment>
<dbReference type="Pfam" id="PF00994">
    <property type="entry name" value="MoCF_biosynth"/>
    <property type="match status" value="1"/>
</dbReference>
<comment type="cofactor">
    <cofactor evidence="5">
        <name>Mg(2+)</name>
        <dbReference type="ChEBI" id="CHEBI:18420"/>
    </cofactor>
</comment>
<dbReference type="InterPro" id="IPR008284">
    <property type="entry name" value="MoCF_biosynth_CS"/>
</dbReference>
<feature type="domain" description="MoaB/Mog" evidence="6">
    <location>
        <begin position="184"/>
        <end position="333"/>
    </location>
</feature>
<dbReference type="GO" id="GO:0061598">
    <property type="term" value="F:molybdopterin adenylyltransferase activity"/>
    <property type="evidence" value="ECO:0007669"/>
    <property type="project" value="UniProtKB-UniRule"/>
</dbReference>
<dbReference type="Pfam" id="PF03453">
    <property type="entry name" value="MoeA_N"/>
    <property type="match status" value="1"/>
</dbReference>
<gene>
    <name evidence="7" type="ORF">AB1Y20_020074</name>
</gene>
<keyword evidence="5" id="KW-0500">Molybdenum</keyword>
<comment type="similarity">
    <text evidence="2">In the N-terminal section; belongs to the MoaB/Mog family.</text>
</comment>
<dbReference type="InterPro" id="IPR036135">
    <property type="entry name" value="MoeA_linker/N_sf"/>
</dbReference>
<dbReference type="InterPro" id="IPR001453">
    <property type="entry name" value="MoaB/Mog_dom"/>
</dbReference>
<accession>A0AB34JWC9</accession>
<evidence type="ECO:0000256" key="5">
    <source>
        <dbReference type="RuleBase" id="RU365090"/>
    </source>
</evidence>
<comment type="caution">
    <text evidence="7">The sequence shown here is derived from an EMBL/GenBank/DDBJ whole genome shotgun (WGS) entry which is preliminary data.</text>
</comment>
<dbReference type="Gene3D" id="2.40.340.10">
    <property type="entry name" value="MoeA, C-terminal, domain IV"/>
    <property type="match status" value="1"/>
</dbReference>
<dbReference type="GO" id="GO:0006777">
    <property type="term" value="P:Mo-molybdopterin cofactor biosynthetic process"/>
    <property type="evidence" value="ECO:0007669"/>
    <property type="project" value="UniProtKB-UniRule"/>
</dbReference>
<comment type="function">
    <text evidence="5">Catalyzes two steps in the biosynthesis of the molybdenum cofactor. In the first step, molybdopterin is adenylated. Subsequently, molybdate is inserted into adenylated molybdopterin and AMP is released.</text>
</comment>
<dbReference type="InterPro" id="IPR038987">
    <property type="entry name" value="MoeA-like"/>
</dbReference>